<feature type="coiled-coil region" evidence="1">
    <location>
        <begin position="69"/>
        <end position="103"/>
    </location>
</feature>
<accession>A0A6P1T5X9</accession>
<reference evidence="2 5" key="2">
    <citation type="submission" date="2020-08" db="EMBL/GenBank/DDBJ databases">
        <title>Genomic Encyclopedia of Type Strains, Phase IV (KMG-IV): sequencing the most valuable type-strain genomes for metagenomic binning, comparative biology and taxonomic classification.</title>
        <authorList>
            <person name="Goeker M."/>
        </authorList>
    </citation>
    <scope>NUCLEOTIDE SEQUENCE [LARGE SCALE GENOMIC DNA]</scope>
    <source>
        <strain evidence="2 5">DSM 11525</strain>
    </source>
</reference>
<evidence type="ECO:0000313" key="2">
    <source>
        <dbReference type="EMBL" id="MBB5211054.1"/>
    </source>
</evidence>
<name>A0A6P1T5X9_9GAMM</name>
<protein>
    <submittedName>
        <fullName evidence="2">Uncharacterized protein</fullName>
    </submittedName>
</protein>
<dbReference type="AlphaFoldDB" id="A0A6P1T5X9"/>
<dbReference type="EMBL" id="CP047491">
    <property type="protein sequence ID" value="QHQ38148.1"/>
    <property type="molecule type" value="Genomic_DNA"/>
</dbReference>
<keyword evidence="4" id="KW-1185">Reference proteome</keyword>
<dbReference type="RefSeq" id="WP_161857484.1">
    <property type="nucleotide sequence ID" value="NZ_CP047491.1"/>
</dbReference>
<reference evidence="3 4" key="1">
    <citation type="submission" date="2020-01" db="EMBL/GenBank/DDBJ databases">
        <title>The possibility of degradation of plastic by Microbulbifer hydrolyticus IRE-31.</title>
        <authorList>
            <person name="Liu L."/>
        </authorList>
    </citation>
    <scope>NUCLEOTIDE SEQUENCE [LARGE SCALE GENOMIC DNA]</scope>
    <source>
        <strain evidence="3 4">IRE-31</strain>
    </source>
</reference>
<evidence type="ECO:0000256" key="1">
    <source>
        <dbReference type="SAM" id="Coils"/>
    </source>
</evidence>
<gene>
    <name evidence="3" type="ORF">GTQ55_03485</name>
    <name evidence="2" type="ORF">HNQ53_001272</name>
</gene>
<sequence length="129" mass="14756">MGHLTDKDVVKIVKIINNWSDPKLTWPSLVEACKSKLNISRTRQALAAIPAINMAYKDRKAALRNTTQKADWIKDIHQANEKIEALTKTLQQLQMVNQQLLQRFLIWQANADMHGVSLEKLEQPVSSLR</sequence>
<proteinExistence type="predicted"/>
<dbReference type="Proteomes" id="UP000464675">
    <property type="component" value="Chromosome"/>
</dbReference>
<dbReference type="Proteomes" id="UP000563601">
    <property type="component" value="Unassembled WGS sequence"/>
</dbReference>
<dbReference type="OrthoDB" id="8702396at2"/>
<dbReference type="EMBL" id="JACHHR010000002">
    <property type="protein sequence ID" value="MBB5211054.1"/>
    <property type="molecule type" value="Genomic_DNA"/>
</dbReference>
<evidence type="ECO:0000313" key="4">
    <source>
        <dbReference type="Proteomes" id="UP000464675"/>
    </source>
</evidence>
<keyword evidence="1" id="KW-0175">Coiled coil</keyword>
<evidence type="ECO:0000313" key="3">
    <source>
        <dbReference type="EMBL" id="QHQ38148.1"/>
    </source>
</evidence>
<evidence type="ECO:0000313" key="5">
    <source>
        <dbReference type="Proteomes" id="UP000563601"/>
    </source>
</evidence>
<organism evidence="2 5">
    <name type="scientific">Microbulbifer hydrolyticus</name>
    <dbReference type="NCBI Taxonomy" id="48074"/>
    <lineage>
        <taxon>Bacteria</taxon>
        <taxon>Pseudomonadati</taxon>
        <taxon>Pseudomonadota</taxon>
        <taxon>Gammaproteobacteria</taxon>
        <taxon>Cellvibrionales</taxon>
        <taxon>Microbulbiferaceae</taxon>
        <taxon>Microbulbifer</taxon>
    </lineage>
</organism>